<dbReference type="EMBL" id="JAENHL010000008">
    <property type="protein sequence ID" value="MBK1870707.1"/>
    <property type="molecule type" value="Genomic_DNA"/>
</dbReference>
<sequence length="492" mass="54156">MKKVRTTLAGASVLLDLILLDRKAGAPQYQQLYRQMRALILKRTLRPGTNLPATRALAGDLGIARNTVIAVYEQLEAEGYIETRHGARARVADLPLDKSSKSATRLPSMADSLSARGHVLLEQTHRSSPASQILFQPGLPDVKYFPFATWRRLLTQRLRPSADDIFGYHSFTGYAPLRAAIANYLEAARGVRCTPEQVIVTTGAQGALDLLARLFLDPGDTVLLEEPGYTGAQGAFLAAGARLLPLPVDETGWQLPDIAKARPRLIYLTPSCQFPLGLTMRMEQRLKVIELAEAANAWIIEDDFDSEYRFANKPVPAMQGADGNGRTIYVGTFAKTLFPSLRIGFMVLPRALDERMNKALFLSGKSAPLFLQAALSDFIEQGHFAKHLRRMKRIYGTRRASFVARVEEQLGEWLTPIDGRSGLQTVWKLRKGLKDKHIADLASEASFGVTPLSEHYHHGPGLQGIILGYAAVETAAVPRGLARLKAVLRKAG</sequence>
<name>A0ACC5RDM4_9HYPH</name>
<accession>A0ACC5RDM4</accession>
<organism evidence="1 2">
    <name type="scientific">Taklimakanibacter albus</name>
    <dbReference type="NCBI Taxonomy" id="2800327"/>
    <lineage>
        <taxon>Bacteria</taxon>
        <taxon>Pseudomonadati</taxon>
        <taxon>Pseudomonadota</taxon>
        <taxon>Alphaproteobacteria</taxon>
        <taxon>Hyphomicrobiales</taxon>
        <taxon>Aestuariivirgaceae</taxon>
        <taxon>Taklimakanibacter</taxon>
    </lineage>
</organism>
<proteinExistence type="predicted"/>
<keyword evidence="2" id="KW-1185">Reference proteome</keyword>
<reference evidence="1" key="1">
    <citation type="submission" date="2021-01" db="EMBL/GenBank/DDBJ databases">
        <authorList>
            <person name="Sun Q."/>
        </authorList>
    </citation>
    <scope>NUCLEOTIDE SEQUENCE</scope>
    <source>
        <strain evidence="1">YIM B02566</strain>
    </source>
</reference>
<keyword evidence="1" id="KW-0032">Aminotransferase</keyword>
<dbReference type="Proteomes" id="UP000616151">
    <property type="component" value="Unassembled WGS sequence"/>
</dbReference>
<evidence type="ECO:0000313" key="1">
    <source>
        <dbReference type="EMBL" id="MBK1870707.1"/>
    </source>
</evidence>
<evidence type="ECO:0000313" key="2">
    <source>
        <dbReference type="Proteomes" id="UP000616151"/>
    </source>
</evidence>
<gene>
    <name evidence="1" type="ORF">JHL16_30355</name>
</gene>
<comment type="caution">
    <text evidence="1">The sequence shown here is derived from an EMBL/GenBank/DDBJ whole genome shotgun (WGS) entry which is preliminary data.</text>
</comment>
<protein>
    <submittedName>
        <fullName evidence="1">PLP-dependent aminotransferase family protein</fullName>
    </submittedName>
</protein>
<keyword evidence="1" id="KW-0808">Transferase</keyword>